<evidence type="ECO:0000313" key="12">
    <source>
        <dbReference type="Proteomes" id="UP001064632"/>
    </source>
</evidence>
<dbReference type="Gene3D" id="3.40.640.10">
    <property type="entry name" value="Type I PLP-dependent aspartate aminotransferase-like (Major domain)"/>
    <property type="match status" value="1"/>
</dbReference>
<dbReference type="PANTHER" id="PTHR45527:SF1">
    <property type="entry name" value="FATTY ACID SYNTHASE"/>
    <property type="match status" value="1"/>
</dbReference>
<dbReference type="CDD" id="cd19531">
    <property type="entry name" value="LCL_NRPS-like"/>
    <property type="match status" value="1"/>
</dbReference>
<dbReference type="PROSITE" id="PS00455">
    <property type="entry name" value="AMP_BINDING"/>
    <property type="match status" value="2"/>
</dbReference>
<dbReference type="InterPro" id="IPR036736">
    <property type="entry name" value="ACP-like_sf"/>
</dbReference>
<dbReference type="InterPro" id="IPR015421">
    <property type="entry name" value="PyrdxlP-dep_Trfase_major"/>
</dbReference>
<dbReference type="PROSITE" id="PS00012">
    <property type="entry name" value="PHOSPHOPANTETHEINE"/>
    <property type="match status" value="1"/>
</dbReference>
<feature type="domain" description="Ketosynthase family 3 (KS3)" evidence="10">
    <location>
        <begin position="597"/>
        <end position="1023"/>
    </location>
</feature>
<dbReference type="InterPro" id="IPR032821">
    <property type="entry name" value="PKS_assoc"/>
</dbReference>
<dbReference type="NCBIfam" id="TIGR01733">
    <property type="entry name" value="AA-adenyl-dom"/>
    <property type="match status" value="1"/>
</dbReference>
<dbReference type="InterPro" id="IPR010071">
    <property type="entry name" value="AA_adenyl_dom"/>
</dbReference>
<comment type="similarity">
    <text evidence="7">In the C-terminal section; belongs to the NRP synthetase family.</text>
</comment>
<dbReference type="Proteomes" id="UP001064632">
    <property type="component" value="Chromosome"/>
</dbReference>
<dbReference type="Pfam" id="PF13193">
    <property type="entry name" value="AMP-binding_C"/>
    <property type="match status" value="2"/>
</dbReference>
<gene>
    <name evidence="11" type="ORF">N4264_16510</name>
</gene>
<dbReference type="Pfam" id="PF00501">
    <property type="entry name" value="AMP-binding"/>
    <property type="match status" value="2"/>
</dbReference>
<dbReference type="InterPro" id="IPR000873">
    <property type="entry name" value="AMP-dep_synth/lig_dom"/>
</dbReference>
<dbReference type="InterPro" id="IPR009081">
    <property type="entry name" value="PP-bd_ACP"/>
</dbReference>
<dbReference type="InterPro" id="IPR005814">
    <property type="entry name" value="Aminotrans_3"/>
</dbReference>
<dbReference type="InterPro" id="IPR001242">
    <property type="entry name" value="Condensation_dom"/>
</dbReference>
<reference evidence="11" key="1">
    <citation type="submission" date="2022-09" db="EMBL/GenBank/DDBJ databases">
        <title>Tahibacter sp. nov., isolated from a fresh water.</title>
        <authorList>
            <person name="Baek J.H."/>
            <person name="Lee J.K."/>
            <person name="Kim J.M."/>
            <person name="Jeon C.O."/>
        </authorList>
    </citation>
    <scope>NUCLEOTIDE SEQUENCE</scope>
    <source>
        <strain evidence="11">W38</strain>
    </source>
</reference>
<dbReference type="SUPFAM" id="SSF53383">
    <property type="entry name" value="PLP-dependent transferases"/>
    <property type="match status" value="1"/>
</dbReference>
<comment type="pathway">
    <text evidence="2">Lipid metabolism; fatty acid biosynthesis.</text>
</comment>
<feature type="region of interest" description="Disordered" evidence="8">
    <location>
        <begin position="480"/>
        <end position="513"/>
    </location>
</feature>
<dbReference type="PANTHER" id="PTHR45527">
    <property type="entry name" value="NONRIBOSOMAL PEPTIDE SYNTHETASE"/>
    <property type="match status" value="1"/>
</dbReference>
<evidence type="ECO:0000256" key="4">
    <source>
        <dbReference type="ARBA" id="ARBA00022553"/>
    </source>
</evidence>
<evidence type="ECO:0000256" key="2">
    <source>
        <dbReference type="ARBA" id="ARBA00005194"/>
    </source>
</evidence>
<dbReference type="InterPro" id="IPR015422">
    <property type="entry name" value="PyrdxlP-dep_Trfase_small"/>
</dbReference>
<protein>
    <submittedName>
        <fullName evidence="11">Amino acid adenylation domain-containing protein</fullName>
    </submittedName>
</protein>
<dbReference type="InterPro" id="IPR025110">
    <property type="entry name" value="AMP-bd_C"/>
</dbReference>
<feature type="domain" description="Carrier" evidence="9">
    <location>
        <begin position="3080"/>
        <end position="3155"/>
    </location>
</feature>
<dbReference type="InterPro" id="IPR016036">
    <property type="entry name" value="Malonyl_transacylase_ACP-bd"/>
</dbReference>
<dbReference type="SUPFAM" id="SSF53901">
    <property type="entry name" value="Thiolase-like"/>
    <property type="match status" value="1"/>
</dbReference>
<dbReference type="Gene3D" id="3.30.559.30">
    <property type="entry name" value="Nonribosomal peptide synthetase, condensation domain"/>
    <property type="match status" value="2"/>
</dbReference>
<proteinExistence type="inferred from homology"/>
<dbReference type="Gene3D" id="3.30.300.30">
    <property type="match status" value="2"/>
</dbReference>
<evidence type="ECO:0000256" key="7">
    <source>
        <dbReference type="ARBA" id="ARBA00029443"/>
    </source>
</evidence>
<dbReference type="InterPro" id="IPR016035">
    <property type="entry name" value="Acyl_Trfase/lysoPLipase"/>
</dbReference>
<name>A0ABY6B8K8_9GAMM</name>
<dbReference type="InterPro" id="IPR042099">
    <property type="entry name" value="ANL_N_sf"/>
</dbReference>
<evidence type="ECO:0000256" key="6">
    <source>
        <dbReference type="ARBA" id="ARBA00022898"/>
    </source>
</evidence>
<dbReference type="InterPro" id="IPR014030">
    <property type="entry name" value="Ketoacyl_synth_N"/>
</dbReference>
<dbReference type="Gene3D" id="3.40.50.980">
    <property type="match status" value="2"/>
</dbReference>
<evidence type="ECO:0000259" key="10">
    <source>
        <dbReference type="PROSITE" id="PS52004"/>
    </source>
</evidence>
<accession>A0ABY6B8K8</accession>
<evidence type="ECO:0000256" key="3">
    <source>
        <dbReference type="ARBA" id="ARBA00022450"/>
    </source>
</evidence>
<dbReference type="Pfam" id="PF16197">
    <property type="entry name" value="KAsynt_C_assoc"/>
    <property type="match status" value="1"/>
</dbReference>
<dbReference type="Pfam" id="PF00698">
    <property type="entry name" value="Acyl_transf_1"/>
    <property type="match status" value="1"/>
</dbReference>
<dbReference type="Pfam" id="PF00109">
    <property type="entry name" value="ketoacyl-synt"/>
    <property type="match status" value="1"/>
</dbReference>
<evidence type="ECO:0000256" key="8">
    <source>
        <dbReference type="SAM" id="MobiDB-lite"/>
    </source>
</evidence>
<dbReference type="InterPro" id="IPR006162">
    <property type="entry name" value="Ppantetheine_attach_site"/>
</dbReference>
<feature type="compositionally biased region" description="Low complexity" evidence="8">
    <location>
        <begin position="499"/>
        <end position="513"/>
    </location>
</feature>
<dbReference type="Gene3D" id="3.30.70.3290">
    <property type="match status" value="1"/>
</dbReference>
<keyword evidence="12" id="KW-1185">Reference proteome</keyword>
<dbReference type="Pfam" id="PF00668">
    <property type="entry name" value="Condensation"/>
    <property type="match status" value="2"/>
</dbReference>
<evidence type="ECO:0000256" key="1">
    <source>
        <dbReference type="ARBA" id="ARBA00001957"/>
    </source>
</evidence>
<dbReference type="Pfam" id="PF02801">
    <property type="entry name" value="Ketoacyl-synt_C"/>
    <property type="match status" value="1"/>
</dbReference>
<evidence type="ECO:0000313" key="11">
    <source>
        <dbReference type="EMBL" id="UXI66349.1"/>
    </source>
</evidence>
<dbReference type="SMART" id="SM00825">
    <property type="entry name" value="PKS_KS"/>
    <property type="match status" value="1"/>
</dbReference>
<dbReference type="SMART" id="SM00823">
    <property type="entry name" value="PKS_PP"/>
    <property type="match status" value="3"/>
</dbReference>
<keyword evidence="4" id="KW-0597">Phosphoprotein</keyword>
<comment type="cofactor">
    <cofactor evidence="1">
        <name>pantetheine 4'-phosphate</name>
        <dbReference type="ChEBI" id="CHEBI:47942"/>
    </cofactor>
</comment>
<dbReference type="Gene3D" id="3.40.47.10">
    <property type="match status" value="1"/>
</dbReference>
<feature type="domain" description="Carrier" evidence="9">
    <location>
        <begin position="1486"/>
        <end position="1564"/>
    </location>
</feature>
<dbReference type="Gene3D" id="3.40.50.12780">
    <property type="entry name" value="N-terminal domain of ligase-like"/>
    <property type="match status" value="1"/>
</dbReference>
<dbReference type="CDD" id="cd17646">
    <property type="entry name" value="A_NRPS_AB3403-like"/>
    <property type="match status" value="1"/>
</dbReference>
<dbReference type="SUPFAM" id="SSF55048">
    <property type="entry name" value="Probable ACP-binding domain of malonyl-CoA ACP transacylase"/>
    <property type="match status" value="1"/>
</dbReference>
<dbReference type="RefSeq" id="WP_261693333.1">
    <property type="nucleotide sequence ID" value="NZ_CP104694.1"/>
</dbReference>
<dbReference type="InterPro" id="IPR045851">
    <property type="entry name" value="AMP-bd_C_sf"/>
</dbReference>
<dbReference type="Gene3D" id="2.30.38.10">
    <property type="entry name" value="Luciferase, Domain 3"/>
    <property type="match status" value="1"/>
</dbReference>
<dbReference type="EMBL" id="CP104694">
    <property type="protein sequence ID" value="UXI66349.1"/>
    <property type="molecule type" value="Genomic_DNA"/>
</dbReference>
<dbReference type="SMART" id="SM00827">
    <property type="entry name" value="PKS_AT"/>
    <property type="match status" value="1"/>
</dbReference>
<dbReference type="InterPro" id="IPR015424">
    <property type="entry name" value="PyrdxlP-dep_Trfase"/>
</dbReference>
<dbReference type="Gene3D" id="3.30.559.10">
    <property type="entry name" value="Chloramphenicol acetyltransferase-like domain"/>
    <property type="match status" value="2"/>
</dbReference>
<dbReference type="InterPro" id="IPR016039">
    <property type="entry name" value="Thiolase-like"/>
</dbReference>
<evidence type="ECO:0000256" key="5">
    <source>
        <dbReference type="ARBA" id="ARBA00022679"/>
    </source>
</evidence>
<dbReference type="SUPFAM" id="SSF52151">
    <property type="entry name" value="FabD/lysophospholipase-like"/>
    <property type="match status" value="1"/>
</dbReference>
<dbReference type="CDD" id="cd00833">
    <property type="entry name" value="PKS"/>
    <property type="match status" value="1"/>
</dbReference>
<keyword evidence="5" id="KW-0808">Transferase</keyword>
<keyword evidence="6" id="KW-0663">Pyridoxal phosphate</keyword>
<evidence type="ECO:0000259" key="9">
    <source>
        <dbReference type="PROSITE" id="PS50075"/>
    </source>
</evidence>
<dbReference type="InterPro" id="IPR020845">
    <property type="entry name" value="AMP-binding_CS"/>
</dbReference>
<dbReference type="InterPro" id="IPR014031">
    <property type="entry name" value="Ketoacyl_synth_C"/>
</dbReference>
<dbReference type="InterPro" id="IPR023213">
    <property type="entry name" value="CAT-like_dom_sf"/>
</dbReference>
<dbReference type="InterPro" id="IPR018201">
    <property type="entry name" value="Ketoacyl_synth_AS"/>
</dbReference>
<dbReference type="Pfam" id="PF00550">
    <property type="entry name" value="PP-binding"/>
    <property type="match status" value="3"/>
</dbReference>
<dbReference type="Gene3D" id="3.90.1150.10">
    <property type="entry name" value="Aspartate Aminotransferase, domain 1"/>
    <property type="match status" value="1"/>
</dbReference>
<dbReference type="SUPFAM" id="SSF56801">
    <property type="entry name" value="Acetyl-CoA synthetase-like"/>
    <property type="match status" value="2"/>
</dbReference>
<dbReference type="InterPro" id="IPR020841">
    <property type="entry name" value="PKS_Beta-ketoAc_synthase_dom"/>
</dbReference>
<dbReference type="Gene3D" id="3.40.366.10">
    <property type="entry name" value="Malonyl-Coenzyme A Acyl Carrier Protein, domain 2"/>
    <property type="match status" value="1"/>
</dbReference>
<dbReference type="Gene3D" id="1.10.1200.10">
    <property type="entry name" value="ACP-like"/>
    <property type="match status" value="3"/>
</dbReference>
<dbReference type="InterPro" id="IPR001227">
    <property type="entry name" value="Ac_transferase_dom_sf"/>
</dbReference>
<dbReference type="Pfam" id="PF00202">
    <property type="entry name" value="Aminotran_3"/>
    <property type="match status" value="1"/>
</dbReference>
<dbReference type="SUPFAM" id="SSF47336">
    <property type="entry name" value="ACP-like"/>
    <property type="match status" value="3"/>
</dbReference>
<dbReference type="SUPFAM" id="SSF52777">
    <property type="entry name" value="CoA-dependent acyltransferases"/>
    <property type="match status" value="4"/>
</dbReference>
<dbReference type="PROSITE" id="PS00606">
    <property type="entry name" value="KS3_1"/>
    <property type="match status" value="1"/>
</dbReference>
<sequence length="3563" mass="381766">MTSALCGNAVDLPALSSWLQRACLNWPERPALLAGGEVVHYAALGRAVESMAQALRAAGFMPGDRLGIAAVRGIDTVIAILAAIDAGIAYVPFDLSYPPERLRAMYTASHPRAVAGEQSAVDQLAAVLGPLPTLSRPAPPEAGLFGAGTDLCYVLFTSGSTGHPKGVAMGSLPLQHLTAWHAAHARLGEPAVTLQFAPLSFDVHAQEILSTVACGGCLLLIEESQRRDPAQLLQSLVAHHVERIFLPYVALQLLADAAEDAPALPPLRDVVSAGETLQITPSIRRLFQRLPGAVLHNHYGPTETHVVTAHELSGDASQWPAVASIGTALPHVRIEWLREADGDATLLLGGETLAHGYLGREDLTRERFGEWLGAGNGRWYRTGDRAMVDAQGLLHYQGRADDQLKIDGFRVEPAEIEAVLLASSLVRECVVGLSDSALAGKQLTAWIVAADPASPASLVSELRRHAREHLPEAMQPLRYERRDRLPQTASGKIDRRALATSPANTGTAPPAGGASIDVIRDTWQALLGRDDLADDTNLFEAGARSLLVLRFLSQLKARGHTGLSVADVYDRPTIRGLARQLQRPAARRTVAEPAGTDARIAVIGMALRAPQADTLEAFWENLVAGRDCIRHFTAGELDPAIPPSVAQHANFVAARGVVPDEDRFDAAFFGIGEREATLIDPQQRWLLELAWQALEHAGIDTAQHTSRIGVFAGTGNNAYFPALRAAAPELVAGSGEFAAMLANEKDYVATRIAHRLDLTGPAISVHTACSTGLVAIAQAVQALVTGQCDIAIAGAASLVLPQHGGYLHVEGGMESSDGRCRPFDAAASGTVFSSGAGIVVLRRLEQARASGNTIHAIIRGIGLNNDGGGKASFTAPSAAGQSAAIRAALDAAGVRSEDVGYVEAHGTGTALGDPVEVSALTHAYADDSPLPGVCVLGSLKGNIGHTTAAAGILGVIKTVLCFRHELIPPTAHFTTANPHIGLDATPFRITSVAEPWPRSARPRLAGVSSFGVGGTNAHIVMEEGDCAAPLPVTDRHCLIPLSAATPDALQRRARDLADALERQGAEANLGAIEATLLAGRTALAWRAAITAATAPEAVAALRALPAGVRAGNPRIVFVYPGQGVDLAGSAAAPYAAFAVFREALDTAAACCQPHCGADLRPLLLESAAANSAALSTTRLAQPALLCLGYAWAALMDTFGVQPDALIGHSVGEYGAAVRAGVFTLEDACAVVCARAAAMAAQAHGAMLAVRAGEAEIAPYLHDPIELAAVNAADATVLAGPADAIAALAQTLGAAGTAATVLTVRHAFHSAAMQAAMPLLAEAVARVPRKAPQVPVYSNVSGTELNGRDATSPEYWAQQMRRPVQFAAAIATEAAKGDTLFLELGPPAALAGALRALPASDAAYLPLMPRQSTDRTLRTTLTAIGQLWSRGVRLRTDMWRGAARVSLPAYPFADSRFWFSSRAATTGVAIRSSAPATGAGKEVCMSDRLPQLEQSLRHTLAAVSGIAATALEAHLPLVEQGFDSLTLTQACLEIDRVFGVRLRLRQLMDELDTIARLATHFDATLPADRFRPAAHTPAPPTEPTIVATPALPGTGDPLLALIRQQTALMAEHLALLRGRPAAPDAQPAAAPVSAAPLPARAEAADLRERPFGASARIATRAASRLNDSQETWLQQFIAQYTTRTGKSRAFSQQHRRRMSDPRVVTGFHPQWKSLVYPIVVDRSAGARLWDLDGNEYIDLLSSFGANVLGYQPPEVIAAMHAQLDKGLEVGPQHPLAPVVANLIAEMTGCERVAFCNTGSEAVMGALRLARTVTGRNTVAVFTDSYHGIFDEVIVRASPDGRSRAAAPGIPASAVENILVLDYASDAALQRLRECAHTLAAIMIEPVQNKHPTLQPGAFVKALRQICDEAGCALIFDEVVTGFRLAPGGAQAFYGVRADICTYGKIIGGGLPLAAIAGAARWLDAFDGGFWQYGDDSVPEAGVTYFAGTFVRHPLALAAAEATLRTLRERGEAFYTGLNARTQRLIDQLNEAFAARGAPVTAVHCASLWRLRWDTDQSHVSLFYYLLRFHGLHVYEQFGHFVTAAMTDADIERIRTIFLQVLDELLRRGFLTRRDGLPATDTALVAAAATAGPLSPGQTERWLAACYDDAALLALNETFCLHLHGVINVDALDQAIVDVTTRHPAFRIQFDREEPLQRVVEAMPRHTVHDWSGETDPHKALQAYCHSAGRQAFALDKAPLVALSRHRMATDHQVVHLVASHLVFDGWATGILVADLARAYHARCAGQAPSTRAADSPLALATALQEQMGGDDGRRALDYWRRVLNAPPLPLALGDRTPHGPRRFAAATHRLHFGAQTLLRWQQQARAHRATLFHALFAAVASIIERLSGRTDFILGVPFAGQCLVPHTAVLGDGVLDLPVRVRDLAGQSLDARIAAARSQLLDAFDHPQVTQSQLARELGIVAQGDRPPLTGTYFNLNPAVDLSAFAPLSARLEETPKAGLLGEIVFNFYEFGDALSLDLHYSTDYFSTERIAEIAAAIRSVLDGGSDAPRGTHDDATRIAQWNATRVDFDPSLRLGDLVQRQLHPHANAVAVRFDGRDVTYTELAQRAWSLADHLRELGVGPGVMVGVCLDRSVDLVAALLGVVFSGGAYVPLDPGYPVARLADMCQDAALRVVVTGATERARVGDAFPQDAWLVSMDSLEPVPADDALARTITGGPDDIAYVIFTSGSTGRPKGAINTHRGVVNRLLWMQQQYGLAAGDRVLQKTPYSFDVSVWEFFWPLMSGATLVLARPDGHRDAAYLVDLIAREGIQTLHFVPSMLRIFLDEADVERCQALRHVVCSGEALPADLVDRLFRRLPQLLLSNLYGPTEAAVDVSYWDCRASTPRTLIPIGRPVANTTLHLLDQSHHPVAIGEPGEIFIGGVQVGLGYVGRPDLTAERFLPDPAREGGLLYRTGDLGRWRDDGTIEYLGRADQQVKIRGNRIELGEIEARLLQHARVSRCVVNPVALDHDDIRLVAYVVPQGPLPAISEVREFLAASLPEYMLPQHVVGLADIPLLANGKTDRKRLPALDSGAVSATAPDTAEVAVATIAQAMAAVLRRDAVSPDDHFFELGGHSLLAAKLAARLQQHFGVRPSLRTLFEAPTPGALAKVLAATAPALAETEVISRRSDEGRAPLSLMQQRLWFIEQLQPGTLIHNVPSAHRLRGPFQRAAFEAALRDVIERQESLRTVIGSDANGDFQRILPSMPVDCPFLDYAHLDRAAAEASLQACVAEQLQKPFDLVNGPLFRTALLRLAADEHVFVFVAHHLIWDGWSFDLLYRDMAELYAAHCEDRPTRLAPLAVRYGDFAQWHAQWMAGSELARQMAHWRDVLSPLPPVLSLPADRPRPATPSGRGASHYTYVDRATLDRLQRLSQRQGGTLFSTLLSAFALLLHRLSAQDDIVIAMPVRARERPELEPVMGFFVNALPLRSRYTSDSTIGDWVTGTRRRVVDAFACPDVPMEHLVRELKVPRDASRPPWPSPCSPSRTCASVPPIGATCATSASPFPCTPRPTTCRSGAWRPTNG</sequence>
<dbReference type="PROSITE" id="PS50075">
    <property type="entry name" value="CARRIER"/>
    <property type="match status" value="3"/>
</dbReference>
<dbReference type="InterPro" id="IPR020806">
    <property type="entry name" value="PKS_PP-bd"/>
</dbReference>
<dbReference type="PROSITE" id="PS52004">
    <property type="entry name" value="KS3_2"/>
    <property type="match status" value="1"/>
</dbReference>
<feature type="domain" description="Carrier" evidence="9">
    <location>
        <begin position="510"/>
        <end position="585"/>
    </location>
</feature>
<keyword evidence="3" id="KW-0596">Phosphopantetheine</keyword>
<organism evidence="11 12">
    <name type="scientific">Tahibacter amnicola</name>
    <dbReference type="NCBI Taxonomy" id="2976241"/>
    <lineage>
        <taxon>Bacteria</taxon>
        <taxon>Pseudomonadati</taxon>
        <taxon>Pseudomonadota</taxon>
        <taxon>Gammaproteobacteria</taxon>
        <taxon>Lysobacterales</taxon>
        <taxon>Rhodanobacteraceae</taxon>
        <taxon>Tahibacter</taxon>
    </lineage>
</organism>
<dbReference type="InterPro" id="IPR014043">
    <property type="entry name" value="Acyl_transferase_dom"/>
</dbReference>